<evidence type="ECO:0000256" key="1">
    <source>
        <dbReference type="SAM" id="MobiDB-lite"/>
    </source>
</evidence>
<dbReference type="OrthoDB" id="8021320at2"/>
<proteinExistence type="predicted"/>
<comment type="caution">
    <text evidence="2">The sequence shown here is derived from an EMBL/GenBank/DDBJ whole genome shotgun (WGS) entry which is preliminary data.</text>
</comment>
<evidence type="ECO:0000313" key="2">
    <source>
        <dbReference type="EMBL" id="MXO01333.1"/>
    </source>
</evidence>
<organism evidence="2 3">
    <name type="scientific">Shinella zoogloeoides</name>
    <name type="common">Crabtreella saccharophila</name>
    <dbReference type="NCBI Taxonomy" id="352475"/>
    <lineage>
        <taxon>Bacteria</taxon>
        <taxon>Pseudomonadati</taxon>
        <taxon>Pseudomonadota</taxon>
        <taxon>Alphaproteobacteria</taxon>
        <taxon>Hyphomicrobiales</taxon>
        <taxon>Rhizobiaceae</taxon>
        <taxon>Shinella</taxon>
    </lineage>
</organism>
<dbReference type="Proteomes" id="UP000440304">
    <property type="component" value="Unassembled WGS sequence"/>
</dbReference>
<accession>A0A6N8TDJ1</accession>
<dbReference type="RefSeq" id="WP_160786714.1">
    <property type="nucleotide sequence ID" value="NZ_CP086610.1"/>
</dbReference>
<reference evidence="2 3" key="1">
    <citation type="submission" date="2019-12" db="EMBL/GenBank/DDBJ databases">
        <title>Shinella granuli gen. nov., sp. nov., and proposal of the reclassification of Zoogloea ramigera ATCC 19623 as Shinella zoogloeoides sp. nov.</title>
        <authorList>
            <person name="Gao J."/>
        </authorList>
    </citation>
    <scope>NUCLEOTIDE SEQUENCE [LARGE SCALE GENOMIC DNA]</scope>
    <source>
        <strain evidence="2 3">DSM 287</strain>
    </source>
</reference>
<name>A0A6N8TDJ1_SHIZO</name>
<sequence>MTTRCRVCTHPRRAEIEGALRSGVSTRQVAVRFGVSRSSLDRHMGNGHSLAPVALSGDIEIVQDVPTFRDPFAQVNALKQATLSSFNMMRRRGDDPVAIAYLKEFRALAALEMDIQDRRGGRDDDALSSTRDKVAQELREHRTAVDEEKTYAAIRAKLQARLDDLKAQAVPVIEATPDPRPRSRCTKKAPPASPVRTRTRNITEKI</sequence>
<dbReference type="AlphaFoldDB" id="A0A6N8TDJ1"/>
<evidence type="ECO:0000313" key="3">
    <source>
        <dbReference type="Proteomes" id="UP000440304"/>
    </source>
</evidence>
<gene>
    <name evidence="2" type="ORF">GR156_13525</name>
</gene>
<feature type="region of interest" description="Disordered" evidence="1">
    <location>
        <begin position="173"/>
        <end position="206"/>
    </location>
</feature>
<protein>
    <submittedName>
        <fullName evidence="2">Uncharacterized protein</fullName>
    </submittedName>
</protein>
<dbReference type="EMBL" id="WUML01000011">
    <property type="protein sequence ID" value="MXO01333.1"/>
    <property type="molecule type" value="Genomic_DNA"/>
</dbReference>